<proteinExistence type="predicted"/>
<evidence type="ECO:0000313" key="1">
    <source>
        <dbReference type="EMBL" id="RVX00291.1"/>
    </source>
</evidence>
<dbReference type="EMBL" id="QGNW01000082">
    <property type="protein sequence ID" value="RVX00291.1"/>
    <property type="molecule type" value="Genomic_DNA"/>
</dbReference>
<dbReference type="AlphaFoldDB" id="A0A438IU80"/>
<organism evidence="1 2">
    <name type="scientific">Vitis vinifera</name>
    <name type="common">Grape</name>
    <dbReference type="NCBI Taxonomy" id="29760"/>
    <lineage>
        <taxon>Eukaryota</taxon>
        <taxon>Viridiplantae</taxon>
        <taxon>Streptophyta</taxon>
        <taxon>Embryophyta</taxon>
        <taxon>Tracheophyta</taxon>
        <taxon>Spermatophyta</taxon>
        <taxon>Magnoliopsida</taxon>
        <taxon>eudicotyledons</taxon>
        <taxon>Gunneridae</taxon>
        <taxon>Pentapetalae</taxon>
        <taxon>rosids</taxon>
        <taxon>Vitales</taxon>
        <taxon>Vitaceae</taxon>
        <taxon>Viteae</taxon>
        <taxon>Vitis</taxon>
    </lineage>
</organism>
<dbReference type="PANTHER" id="PTHR36769:SF1">
    <property type="entry name" value="2,3-BISPHOSPHOGLYCERATE-DEPENDENT PHOSPHOGLYCERATE MUTASE"/>
    <property type="match status" value="1"/>
</dbReference>
<evidence type="ECO:0000313" key="2">
    <source>
        <dbReference type="Proteomes" id="UP000288805"/>
    </source>
</evidence>
<comment type="caution">
    <text evidence="1">The sequence shown here is derived from an EMBL/GenBank/DDBJ whole genome shotgun (WGS) entry which is preliminary data.</text>
</comment>
<gene>
    <name evidence="1" type="ORF">CK203_024586</name>
</gene>
<accession>A0A438IU80</accession>
<sequence length="330" mass="36641">MTQKSNLFKGQPKRKVIAPNRHGKPCQTRKGKRVVKPSKVTKEMDADRRLDIVDELSVCCCTDFYQIVAFILWSLDNCVGFVLFIVDSSLVDEASLVNGGLSCLRGTRVGGEETWGRMVAMDPTNEVVDSILENNACECSGSRQGDPLSPYLCVIAMEVLSSLLMRAWEGGFLSRFKDHATNLCWLLVWFESILGLKINLQKVSSFQLTGWITWRSWLLRLVEGRGATNFLLRASLEASYKLEAMWDGVEGRKDLEGFPLGGGAIENKTHLVKWLIVCKAKSKGVWCSCKEVSKFINHCNEVKAATVANKEGGQLSIVKTPSEPSNAAKK</sequence>
<dbReference type="Proteomes" id="UP000288805">
    <property type="component" value="Unassembled WGS sequence"/>
</dbReference>
<protein>
    <submittedName>
        <fullName evidence="1">Uncharacterized protein</fullName>
    </submittedName>
</protein>
<name>A0A438IU80_VITVI</name>
<dbReference type="PANTHER" id="PTHR36769">
    <property type="entry name" value="2,3-BISPHOSPHOGLYCERATE-DEPENDENT PHOSPHOGLYCERATE MUTASE"/>
    <property type="match status" value="1"/>
</dbReference>
<reference evidence="1 2" key="1">
    <citation type="journal article" date="2018" name="PLoS Genet.">
        <title>Population sequencing reveals clonal diversity and ancestral inbreeding in the grapevine cultivar Chardonnay.</title>
        <authorList>
            <person name="Roach M.J."/>
            <person name="Johnson D.L."/>
            <person name="Bohlmann J."/>
            <person name="van Vuuren H.J."/>
            <person name="Jones S.J."/>
            <person name="Pretorius I.S."/>
            <person name="Schmidt S.A."/>
            <person name="Borneman A.R."/>
        </authorList>
    </citation>
    <scope>NUCLEOTIDE SEQUENCE [LARGE SCALE GENOMIC DNA]</scope>
    <source>
        <strain evidence="2">cv. Chardonnay</strain>
        <tissue evidence="1">Leaf</tissue>
    </source>
</reference>